<reference evidence="1" key="1">
    <citation type="submission" date="2023-11" db="EMBL/GenBank/DDBJ databases">
        <authorList>
            <person name="De Vega J J."/>
            <person name="De Vega J J."/>
        </authorList>
    </citation>
    <scope>NUCLEOTIDE SEQUENCE</scope>
</reference>
<comment type="caution">
    <text evidence="1">The sequence shown here is derived from an EMBL/GenBank/DDBJ whole genome shotgun (WGS) entry which is preliminary data.</text>
</comment>
<gene>
    <name evidence="1" type="ORF">MYCIT1_LOCUS29141</name>
</gene>
<sequence length="59" mass="6556">MPVWCACFWLCISHGRMLLGCFFLLPAKICLGDSKQVLFSAANNQRLRRSTQSAPHSGS</sequence>
<accession>A0AAD2HQJ1</accession>
<keyword evidence="2" id="KW-1185">Reference proteome</keyword>
<evidence type="ECO:0000313" key="2">
    <source>
        <dbReference type="Proteomes" id="UP001295794"/>
    </source>
</evidence>
<dbReference type="AlphaFoldDB" id="A0AAD2HQJ1"/>
<dbReference type="Proteomes" id="UP001295794">
    <property type="component" value="Unassembled WGS sequence"/>
</dbReference>
<protein>
    <submittedName>
        <fullName evidence="1">Uncharacterized protein</fullName>
    </submittedName>
</protein>
<proteinExistence type="predicted"/>
<name>A0AAD2HQJ1_9AGAR</name>
<organism evidence="1 2">
    <name type="scientific">Mycena citricolor</name>
    <dbReference type="NCBI Taxonomy" id="2018698"/>
    <lineage>
        <taxon>Eukaryota</taxon>
        <taxon>Fungi</taxon>
        <taxon>Dikarya</taxon>
        <taxon>Basidiomycota</taxon>
        <taxon>Agaricomycotina</taxon>
        <taxon>Agaricomycetes</taxon>
        <taxon>Agaricomycetidae</taxon>
        <taxon>Agaricales</taxon>
        <taxon>Marasmiineae</taxon>
        <taxon>Mycenaceae</taxon>
        <taxon>Mycena</taxon>
    </lineage>
</organism>
<evidence type="ECO:0000313" key="1">
    <source>
        <dbReference type="EMBL" id="CAK5279245.1"/>
    </source>
</evidence>
<dbReference type="EMBL" id="CAVNYO010000435">
    <property type="protein sequence ID" value="CAK5279245.1"/>
    <property type="molecule type" value="Genomic_DNA"/>
</dbReference>